<dbReference type="Proteomes" id="UP000447873">
    <property type="component" value="Unassembled WGS sequence"/>
</dbReference>
<dbReference type="EMBL" id="WNWS01000220">
    <property type="protein sequence ID" value="KAE9974371.1"/>
    <property type="molecule type" value="Genomic_DNA"/>
</dbReference>
<feature type="region of interest" description="Disordered" evidence="2">
    <location>
        <begin position="1"/>
        <end position="46"/>
    </location>
</feature>
<proteinExistence type="predicted"/>
<dbReference type="AlphaFoldDB" id="A0A8H3UPG6"/>
<sequence length="299" mass="33834">MTPSPRTTPRKPLVAVPLQYTPQKQKRESDDMSDSGSPSKRPKARISASWCKTLEISPDTFQSKTHTIERFKAAMTNEQESNFQWIQGLIQNTESIHIKTKNDSDIAQLQAEVAQQRLELAEQRLRLLTLTPSYNQMILIAQGSLEEWRNQDAGVNFDIKDPTISHPRNRLAHGGNIITSIQAIQRQLLDKGSTLWLSTFRLTYGVEYAIANRLLTHIPEPLVEVVNWRGEATRRTYWQKKVISTKGFMIQEADGLWQTWQIGAEAAITAGTPVPSLNQAVILACRNLVARFTTEDART</sequence>
<organism evidence="3 4">
    <name type="scientific">Venturia inaequalis</name>
    <name type="common">Apple scab fungus</name>
    <dbReference type="NCBI Taxonomy" id="5025"/>
    <lineage>
        <taxon>Eukaryota</taxon>
        <taxon>Fungi</taxon>
        <taxon>Dikarya</taxon>
        <taxon>Ascomycota</taxon>
        <taxon>Pezizomycotina</taxon>
        <taxon>Dothideomycetes</taxon>
        <taxon>Pleosporomycetidae</taxon>
        <taxon>Venturiales</taxon>
        <taxon>Venturiaceae</taxon>
        <taxon>Venturia</taxon>
    </lineage>
</organism>
<accession>A0A8H3UPG6</accession>
<evidence type="ECO:0000313" key="4">
    <source>
        <dbReference type="Proteomes" id="UP000447873"/>
    </source>
</evidence>
<gene>
    <name evidence="3" type="ORF">EG328_003886</name>
</gene>
<evidence type="ECO:0000256" key="2">
    <source>
        <dbReference type="SAM" id="MobiDB-lite"/>
    </source>
</evidence>
<comment type="caution">
    <text evidence="3">The sequence shown here is derived from an EMBL/GenBank/DDBJ whole genome shotgun (WGS) entry which is preliminary data.</text>
</comment>
<name>A0A8H3UPG6_VENIN</name>
<feature type="coiled-coil region" evidence="1">
    <location>
        <begin position="104"/>
        <end position="131"/>
    </location>
</feature>
<reference evidence="3 4" key="1">
    <citation type="submission" date="2018-12" db="EMBL/GenBank/DDBJ databases">
        <title>Venturia inaequalis Genome Resource.</title>
        <authorList>
            <person name="Lichtner F.J."/>
        </authorList>
    </citation>
    <scope>NUCLEOTIDE SEQUENCE [LARGE SCALE GENOMIC DNA]</scope>
    <source>
        <strain evidence="3 4">120213</strain>
    </source>
</reference>
<evidence type="ECO:0000313" key="3">
    <source>
        <dbReference type="EMBL" id="KAE9974371.1"/>
    </source>
</evidence>
<evidence type="ECO:0000256" key="1">
    <source>
        <dbReference type="SAM" id="Coils"/>
    </source>
</evidence>
<keyword evidence="1" id="KW-0175">Coiled coil</keyword>
<protein>
    <submittedName>
        <fullName evidence="3">Uncharacterized protein</fullName>
    </submittedName>
</protein>